<evidence type="ECO:0000313" key="2">
    <source>
        <dbReference type="Proteomes" id="UP000680206"/>
    </source>
</evidence>
<accession>A0ABS3S799</accession>
<name>A0ABS3S799_9ACTN</name>
<proteinExistence type="predicted"/>
<sequence length="55" mass="6258">MRFLPDCTPGYYNNEGQAPSPWSLLNVGYPAGATAYFSYLERWRSSGTFEGLDFR</sequence>
<keyword evidence="2" id="KW-1185">Reference proteome</keyword>
<dbReference type="RefSeq" id="WP_208251729.1">
    <property type="nucleotide sequence ID" value="NZ_JAGEPF010000039.1"/>
</dbReference>
<comment type="caution">
    <text evidence="1">The sequence shown here is derived from an EMBL/GenBank/DDBJ whole genome shotgun (WGS) entry which is preliminary data.</text>
</comment>
<dbReference type="EMBL" id="JAGEPF010000039">
    <property type="protein sequence ID" value="MBO2464872.1"/>
    <property type="molecule type" value="Genomic_DNA"/>
</dbReference>
<dbReference type="Proteomes" id="UP000680206">
    <property type="component" value="Unassembled WGS sequence"/>
</dbReference>
<reference evidence="1 2" key="1">
    <citation type="submission" date="2021-03" db="EMBL/GenBank/DDBJ databases">
        <title>Actinomadura violae sp. nov., isolated from lichen in Thailand.</title>
        <authorList>
            <person name="Kanchanasin P."/>
            <person name="Saeng-In P."/>
            <person name="Phongsopitanun W."/>
            <person name="Yuki M."/>
            <person name="Kudo T."/>
            <person name="Ohkuma M."/>
            <person name="Tanasupawat S."/>
        </authorList>
    </citation>
    <scope>NUCLEOTIDE SEQUENCE [LARGE SCALE GENOMIC DNA]</scope>
    <source>
        <strain evidence="1 2">LCR2-06</strain>
    </source>
</reference>
<evidence type="ECO:0000313" key="1">
    <source>
        <dbReference type="EMBL" id="MBO2464872.1"/>
    </source>
</evidence>
<gene>
    <name evidence="1" type="ORF">J4709_45640</name>
</gene>
<protein>
    <submittedName>
        <fullName evidence="1">Uncharacterized protein</fullName>
    </submittedName>
</protein>
<organism evidence="1 2">
    <name type="scientific">Actinomadura violacea</name>
    <dbReference type="NCBI Taxonomy" id="2819934"/>
    <lineage>
        <taxon>Bacteria</taxon>
        <taxon>Bacillati</taxon>
        <taxon>Actinomycetota</taxon>
        <taxon>Actinomycetes</taxon>
        <taxon>Streptosporangiales</taxon>
        <taxon>Thermomonosporaceae</taxon>
        <taxon>Actinomadura</taxon>
    </lineage>
</organism>